<dbReference type="EMBL" id="BDCO01000002">
    <property type="protein sequence ID" value="GAT33194.1"/>
    <property type="molecule type" value="Genomic_DNA"/>
</dbReference>
<dbReference type="GO" id="GO:0070180">
    <property type="term" value="F:large ribosomal subunit rRNA binding"/>
    <property type="evidence" value="ECO:0007669"/>
    <property type="project" value="UniProtKB-UniRule"/>
</dbReference>
<dbReference type="InParanoid" id="A0A146G8H2"/>
<name>A0A146G8H2_TERSA</name>
<sequence length="173" mass="18595">MRPEKTTIVADIEAKLQKSPFLLVADYSGMQVKHFEELRTRLAGVGATFQVVKNSFVKRAIKDLGLPELNGALSGQTAIVTGESDICAAAKVLKTFVSEFERPPVKVGILDNALLTADQVKALADLPSKEVLQAKLLGLLQTPASQFVRILNEPGASLARLLKAKAEKDEQGA</sequence>
<keyword evidence="3 6" id="KW-0689">Ribosomal protein</keyword>
<comment type="subunit">
    <text evidence="6">Part of the ribosomal stalk of the 50S ribosomal subunit. The N-terminus interacts with L11 and the large rRNA to form the base of the stalk. The C-terminus forms an elongated spine to which L12 dimers bind in a sequential fashion forming a multimeric L10(L12)X complex.</text>
</comment>
<evidence type="ECO:0000256" key="1">
    <source>
        <dbReference type="ARBA" id="ARBA00002633"/>
    </source>
</evidence>
<dbReference type="NCBIfam" id="NF000955">
    <property type="entry name" value="PRK00099.1-1"/>
    <property type="match status" value="1"/>
</dbReference>
<comment type="caution">
    <text evidence="7">The sequence shown here is derived from an EMBL/GenBank/DDBJ whole genome shotgun (WGS) entry which is preliminary data.</text>
</comment>
<evidence type="ECO:0000256" key="5">
    <source>
        <dbReference type="ARBA" id="ARBA00035202"/>
    </source>
</evidence>
<evidence type="ECO:0000313" key="8">
    <source>
        <dbReference type="Proteomes" id="UP000076023"/>
    </source>
</evidence>
<dbReference type="CDD" id="cd05797">
    <property type="entry name" value="Ribosomal_L10"/>
    <property type="match status" value="1"/>
</dbReference>
<evidence type="ECO:0000256" key="6">
    <source>
        <dbReference type="HAMAP-Rule" id="MF_00362"/>
    </source>
</evidence>
<dbReference type="Gene3D" id="6.10.250.290">
    <property type="match status" value="1"/>
</dbReference>
<accession>A0A146G8H2</accession>
<dbReference type="InterPro" id="IPR022973">
    <property type="entry name" value="Ribosomal_uL10_bac"/>
</dbReference>
<dbReference type="PANTHER" id="PTHR11560">
    <property type="entry name" value="39S RIBOSOMAL PROTEIN L10, MITOCHONDRIAL"/>
    <property type="match status" value="1"/>
</dbReference>
<comment type="function">
    <text evidence="1 6">Forms part of the ribosomal stalk, playing a central role in the interaction of the ribosome with GTP-bound translation factors.</text>
</comment>
<evidence type="ECO:0000256" key="4">
    <source>
        <dbReference type="ARBA" id="ARBA00023274"/>
    </source>
</evidence>
<dbReference type="Pfam" id="PF00466">
    <property type="entry name" value="Ribosomal_L10"/>
    <property type="match status" value="1"/>
</dbReference>
<dbReference type="GO" id="GO:0005840">
    <property type="term" value="C:ribosome"/>
    <property type="evidence" value="ECO:0007669"/>
    <property type="project" value="UniProtKB-KW"/>
</dbReference>
<keyword evidence="6" id="KW-0694">RNA-binding</keyword>
<keyword evidence="6" id="KW-0699">rRNA-binding</keyword>
<dbReference type="OrthoDB" id="9808307at2"/>
<dbReference type="InterPro" id="IPR001790">
    <property type="entry name" value="Ribosomal_uL10"/>
</dbReference>
<dbReference type="GO" id="GO:0006412">
    <property type="term" value="P:translation"/>
    <property type="evidence" value="ECO:0007669"/>
    <property type="project" value="UniProtKB-UniRule"/>
</dbReference>
<evidence type="ECO:0000256" key="3">
    <source>
        <dbReference type="ARBA" id="ARBA00022980"/>
    </source>
</evidence>
<dbReference type="InterPro" id="IPR043141">
    <property type="entry name" value="Ribosomal_uL10-like_sf"/>
</dbReference>
<dbReference type="STRING" id="690879.TSACC_21604"/>
<dbReference type="HAMAP" id="MF_00362">
    <property type="entry name" value="Ribosomal_uL10"/>
    <property type="match status" value="1"/>
</dbReference>
<gene>
    <name evidence="6" type="primary">rplJ</name>
    <name evidence="7" type="ORF">TSACC_21604</name>
</gene>
<reference evidence="8" key="1">
    <citation type="journal article" date="2017" name="Genome Announc.">
        <title>Draft Genome Sequence of Terrimicrobium sacchariphilum NM-5T, a Facultative Anaerobic Soil Bacterium of the Class Spartobacteria.</title>
        <authorList>
            <person name="Qiu Y.L."/>
            <person name="Tourlousse D.M."/>
            <person name="Matsuura N."/>
            <person name="Ohashi A."/>
            <person name="Sekiguchi Y."/>
        </authorList>
    </citation>
    <scope>NUCLEOTIDE SEQUENCE [LARGE SCALE GENOMIC DNA]</scope>
    <source>
        <strain evidence="8">NM-5</strain>
    </source>
</reference>
<dbReference type="Proteomes" id="UP000076023">
    <property type="component" value="Unassembled WGS sequence"/>
</dbReference>
<dbReference type="AlphaFoldDB" id="A0A146G8H2"/>
<keyword evidence="8" id="KW-1185">Reference proteome</keyword>
<dbReference type="InterPro" id="IPR047865">
    <property type="entry name" value="Ribosomal_uL10_bac_type"/>
</dbReference>
<protein>
    <recommendedName>
        <fullName evidence="5 6">Large ribosomal subunit protein uL10</fullName>
    </recommendedName>
</protein>
<dbReference type="SUPFAM" id="SSF160369">
    <property type="entry name" value="Ribosomal protein L10-like"/>
    <property type="match status" value="1"/>
</dbReference>
<comment type="similarity">
    <text evidence="2 6">Belongs to the universal ribosomal protein uL10 family.</text>
</comment>
<evidence type="ECO:0000313" key="7">
    <source>
        <dbReference type="EMBL" id="GAT33194.1"/>
    </source>
</evidence>
<dbReference type="Gene3D" id="3.30.70.1730">
    <property type="match status" value="1"/>
</dbReference>
<proteinExistence type="inferred from homology"/>
<dbReference type="RefSeq" id="WP_075078958.1">
    <property type="nucleotide sequence ID" value="NZ_BDCO01000002.1"/>
</dbReference>
<keyword evidence="4 6" id="KW-0687">Ribonucleoprotein</keyword>
<evidence type="ECO:0000256" key="2">
    <source>
        <dbReference type="ARBA" id="ARBA00008889"/>
    </source>
</evidence>
<organism evidence="7 8">
    <name type="scientific">Terrimicrobium sacchariphilum</name>
    <dbReference type="NCBI Taxonomy" id="690879"/>
    <lineage>
        <taxon>Bacteria</taxon>
        <taxon>Pseudomonadati</taxon>
        <taxon>Verrucomicrobiota</taxon>
        <taxon>Terrimicrobiia</taxon>
        <taxon>Terrimicrobiales</taxon>
        <taxon>Terrimicrobiaceae</taxon>
        <taxon>Terrimicrobium</taxon>
    </lineage>
</organism>
<dbReference type="FunCoup" id="A0A146G8H2">
    <property type="interactions" value="555"/>
</dbReference>
<dbReference type="GO" id="GO:1990904">
    <property type="term" value="C:ribonucleoprotein complex"/>
    <property type="evidence" value="ECO:0007669"/>
    <property type="project" value="UniProtKB-KW"/>
</dbReference>